<dbReference type="RefSeq" id="WP_189567148.1">
    <property type="nucleotide sequence ID" value="NZ_BMXF01000005.1"/>
</dbReference>
<protein>
    <submittedName>
        <fullName evidence="1">Uncharacterized protein</fullName>
    </submittedName>
</protein>
<keyword evidence="2" id="KW-1185">Reference proteome</keyword>
<reference evidence="1 2" key="1">
    <citation type="journal article" date="2014" name="Int. J. Syst. Evol. Microbiol.">
        <title>Complete genome sequence of Corynebacterium casei LMG S-19264T (=DSM 44701T), isolated from a smear-ripened cheese.</title>
        <authorList>
            <consortium name="US DOE Joint Genome Institute (JGI-PGF)"/>
            <person name="Walter F."/>
            <person name="Albersmeier A."/>
            <person name="Kalinowski J."/>
            <person name="Ruckert C."/>
        </authorList>
    </citation>
    <scope>NUCLEOTIDE SEQUENCE [LARGE SCALE GENOMIC DNA]</scope>
    <source>
        <strain evidence="1 2">KCTC 12866</strain>
    </source>
</reference>
<organism evidence="1 2">
    <name type="scientific">Persicitalea jodogahamensis</name>
    <dbReference type="NCBI Taxonomy" id="402147"/>
    <lineage>
        <taxon>Bacteria</taxon>
        <taxon>Pseudomonadati</taxon>
        <taxon>Bacteroidota</taxon>
        <taxon>Cytophagia</taxon>
        <taxon>Cytophagales</taxon>
        <taxon>Spirosomataceae</taxon>
        <taxon>Persicitalea</taxon>
    </lineage>
</organism>
<sequence>MPTFDFKRYHIRSINAASGEERAAINQELKDLYASLSEADQKDFNEQLQQFLAKERARLKSDLESVKGMGGAN</sequence>
<comment type="caution">
    <text evidence="1">The sequence shown here is derived from an EMBL/GenBank/DDBJ whole genome shotgun (WGS) entry which is preliminary data.</text>
</comment>
<dbReference type="Proteomes" id="UP000598271">
    <property type="component" value="Unassembled WGS sequence"/>
</dbReference>
<evidence type="ECO:0000313" key="2">
    <source>
        <dbReference type="Proteomes" id="UP000598271"/>
    </source>
</evidence>
<accession>A0A8J3D6Z2</accession>
<dbReference type="AlphaFoldDB" id="A0A8J3D6Z2"/>
<proteinExistence type="predicted"/>
<name>A0A8J3D6Z2_9BACT</name>
<dbReference type="EMBL" id="BMXF01000005">
    <property type="protein sequence ID" value="GHB83153.1"/>
    <property type="molecule type" value="Genomic_DNA"/>
</dbReference>
<gene>
    <name evidence="1" type="ORF">GCM10007390_42650</name>
</gene>
<evidence type="ECO:0000313" key="1">
    <source>
        <dbReference type="EMBL" id="GHB83153.1"/>
    </source>
</evidence>